<dbReference type="Proteomes" id="UP001528823">
    <property type="component" value="Unassembled WGS sequence"/>
</dbReference>
<comment type="similarity">
    <text evidence="1">Belongs to the Gfa family.</text>
</comment>
<reference evidence="6 7" key="1">
    <citation type="submission" date="2022-11" db="EMBL/GenBank/DDBJ databases">
        <title>Spartinivicinus poritis sp. nov., isolated from scleractinian coral Porites lutea.</title>
        <authorList>
            <person name="Zhang G."/>
            <person name="Cai L."/>
            <person name="Wei Q."/>
        </authorList>
    </citation>
    <scope>NUCLEOTIDE SEQUENCE [LARGE SCALE GENOMIC DNA]</scope>
    <source>
        <strain evidence="6 7">A2-2</strain>
    </source>
</reference>
<dbReference type="SUPFAM" id="SSF51316">
    <property type="entry name" value="Mss4-like"/>
    <property type="match status" value="1"/>
</dbReference>
<accession>A0ABT5UCJ9</accession>
<comment type="caution">
    <text evidence="6">The sequence shown here is derived from an EMBL/GenBank/DDBJ whole genome shotgun (WGS) entry which is preliminary data.</text>
</comment>
<dbReference type="PANTHER" id="PTHR33337:SF40">
    <property type="entry name" value="CENP-V_GFA DOMAIN-CONTAINING PROTEIN-RELATED"/>
    <property type="match status" value="1"/>
</dbReference>
<evidence type="ECO:0000256" key="4">
    <source>
        <dbReference type="ARBA" id="ARBA00023239"/>
    </source>
</evidence>
<keyword evidence="2" id="KW-0479">Metal-binding</keyword>
<name>A0ABT5UCJ9_9GAMM</name>
<dbReference type="Gene3D" id="3.90.1590.10">
    <property type="entry name" value="glutathione-dependent formaldehyde- activating enzyme (gfa)"/>
    <property type="match status" value="1"/>
</dbReference>
<evidence type="ECO:0000313" key="6">
    <source>
        <dbReference type="EMBL" id="MDE1464042.1"/>
    </source>
</evidence>
<keyword evidence="3" id="KW-0862">Zinc</keyword>
<dbReference type="PROSITE" id="PS51891">
    <property type="entry name" value="CENP_V_GFA"/>
    <property type="match status" value="1"/>
</dbReference>
<dbReference type="InterPro" id="IPR006913">
    <property type="entry name" value="CENP-V/GFA"/>
</dbReference>
<feature type="domain" description="CENP-V/GFA" evidence="5">
    <location>
        <begin position="4"/>
        <end position="121"/>
    </location>
</feature>
<dbReference type="EMBL" id="JAPMOU010000027">
    <property type="protein sequence ID" value="MDE1464042.1"/>
    <property type="molecule type" value="Genomic_DNA"/>
</dbReference>
<sequence>MVKYEGSCGCGDIKYAFEGEPINSAFCYCKSCQKHTGSDKWFGLWVPKDKLTFTKGKPATYTRKGDSSKDMHHRFCGKCGATVCVEVTVAGFYSVSASTLDDSSSFSPKMAIYTASAPQWAVFPEGVPKFDILPPEFSG</sequence>
<dbReference type="RefSeq" id="WP_274690372.1">
    <property type="nucleotide sequence ID" value="NZ_JAPMOU010000027.1"/>
</dbReference>
<dbReference type="PANTHER" id="PTHR33337">
    <property type="entry name" value="GFA DOMAIN-CONTAINING PROTEIN"/>
    <property type="match status" value="1"/>
</dbReference>
<proteinExistence type="inferred from homology"/>
<keyword evidence="7" id="KW-1185">Reference proteome</keyword>
<evidence type="ECO:0000256" key="1">
    <source>
        <dbReference type="ARBA" id="ARBA00005495"/>
    </source>
</evidence>
<evidence type="ECO:0000256" key="3">
    <source>
        <dbReference type="ARBA" id="ARBA00022833"/>
    </source>
</evidence>
<organism evidence="6 7">
    <name type="scientific">Spartinivicinus poritis</name>
    <dbReference type="NCBI Taxonomy" id="2994640"/>
    <lineage>
        <taxon>Bacteria</taxon>
        <taxon>Pseudomonadati</taxon>
        <taxon>Pseudomonadota</taxon>
        <taxon>Gammaproteobacteria</taxon>
        <taxon>Oceanospirillales</taxon>
        <taxon>Zooshikellaceae</taxon>
        <taxon>Spartinivicinus</taxon>
    </lineage>
</organism>
<evidence type="ECO:0000256" key="2">
    <source>
        <dbReference type="ARBA" id="ARBA00022723"/>
    </source>
</evidence>
<evidence type="ECO:0000259" key="5">
    <source>
        <dbReference type="PROSITE" id="PS51891"/>
    </source>
</evidence>
<dbReference type="Pfam" id="PF04828">
    <property type="entry name" value="GFA"/>
    <property type="match status" value="1"/>
</dbReference>
<dbReference type="InterPro" id="IPR011057">
    <property type="entry name" value="Mss4-like_sf"/>
</dbReference>
<gene>
    <name evidence="6" type="ORF">ORQ98_18975</name>
</gene>
<keyword evidence="4" id="KW-0456">Lyase</keyword>
<evidence type="ECO:0000313" key="7">
    <source>
        <dbReference type="Proteomes" id="UP001528823"/>
    </source>
</evidence>
<protein>
    <submittedName>
        <fullName evidence="6">GFA family protein</fullName>
    </submittedName>
</protein>